<keyword evidence="7" id="KW-1185">Reference proteome</keyword>
<dbReference type="GO" id="GO:0016020">
    <property type="term" value="C:membrane"/>
    <property type="evidence" value="ECO:0007669"/>
    <property type="project" value="UniProtKB-SubCell"/>
</dbReference>
<evidence type="ECO:0000256" key="4">
    <source>
        <dbReference type="ARBA" id="ARBA00023136"/>
    </source>
</evidence>
<gene>
    <name evidence="6" type="ORF">TSAR_007528</name>
</gene>
<evidence type="ECO:0000256" key="2">
    <source>
        <dbReference type="ARBA" id="ARBA00022692"/>
    </source>
</evidence>
<dbReference type="Proteomes" id="UP000215335">
    <property type="component" value="Unassembled WGS sequence"/>
</dbReference>
<keyword evidence="2" id="KW-0812">Transmembrane</keyword>
<dbReference type="PANTHER" id="PTHR13608">
    <property type="entry name" value="ARMADILLO-LIKE HELICAL DOMAIN-CONTAINING PROTEIN 3"/>
    <property type="match status" value="1"/>
</dbReference>
<dbReference type="EMBL" id="NNAY01000939">
    <property type="protein sequence ID" value="OXU25819.1"/>
    <property type="molecule type" value="Genomic_DNA"/>
</dbReference>
<protein>
    <recommendedName>
        <fullName evidence="5">Armadillo-like helical domain-containing protein</fullName>
    </recommendedName>
</protein>
<reference evidence="6 7" key="1">
    <citation type="journal article" date="2017" name="Curr. Biol.">
        <title>The Evolution of Venom by Co-option of Single-Copy Genes.</title>
        <authorList>
            <person name="Martinson E.O."/>
            <person name="Mrinalini"/>
            <person name="Kelkar Y.D."/>
            <person name="Chang C.H."/>
            <person name="Werren J.H."/>
        </authorList>
    </citation>
    <scope>NUCLEOTIDE SEQUENCE [LARGE SCALE GENOMIC DNA]</scope>
    <source>
        <strain evidence="6 7">Alberta</strain>
        <tissue evidence="6">Whole body</tissue>
    </source>
</reference>
<evidence type="ECO:0000256" key="1">
    <source>
        <dbReference type="ARBA" id="ARBA00004370"/>
    </source>
</evidence>
<name>A0A232F5U8_9HYME</name>
<evidence type="ECO:0000259" key="5">
    <source>
        <dbReference type="SMART" id="SM01158"/>
    </source>
</evidence>
<sequence length="668" mass="76915">MATTKGSDSISKRQYKGKFVTMYESLFRGEDVTVIYPNFWNELFLIKPIISHIENEILKLNDESLLQCKKNINLLVSHCIDSLADENAYRIVYSIQTLSVILSSLYKKVNQNENNLNLIETAFGAGNVDDRMAALIQHSNLFLTGEYPSNLKSLFINVFLIIATGLDNVNQNSLLDYVMCSSIFESLIQLLRDTTLRNHHGYNVVLLLTLLVNYRKHETTNPFIVKLSILDDELALHGYGQVISSSLSSFCKHFTQLRPDVQISWLTSLTNMIGSIFVGEEESKNQQIRENNALLLALYEATHLNRNFVTTLAYTQSDTSVPSTQHNSPVGTQMTEVTTQPFNLLAIFFQYCSIVIQATHTEAIMDNVKLCFLILSCISEDQYANSLMHDANLAFRVQLHKMPMHHRKLNATTAISQPLAATLLDLIVEFIMSHMMKKFPLELYHHCIGILLRILCYQKRCRVRLNYQWIHLWTVLMNLLKFITTHESSLAKKMNIFSLATKVVNILNIFITYGDMFLLSPNTYDELFYEIIRMKFIFINLNAMGLRYSNNDTYEYKESAAKLINALVNMRDILNHFPPKISEWLSKENISTPTEKQIMDIIIQNYDSLTLKLQDNLDQFDRYSENTSHLKFFDSLVKSIIYTTRNSGCLNLVDSEIILREYHNASQF</sequence>
<dbReference type="PANTHER" id="PTHR13608:SF3">
    <property type="entry name" value="ARMADILLO-LIKE HELICAL DOMAIN-CONTAINING PROTEIN 3"/>
    <property type="match status" value="1"/>
</dbReference>
<evidence type="ECO:0000313" key="7">
    <source>
        <dbReference type="Proteomes" id="UP000215335"/>
    </source>
</evidence>
<dbReference type="AlphaFoldDB" id="A0A232F5U8"/>
<dbReference type="Pfam" id="PF08427">
    <property type="entry name" value="ARMH3_C"/>
    <property type="match status" value="1"/>
</dbReference>
<keyword evidence="4" id="KW-0472">Membrane</keyword>
<evidence type="ECO:0000256" key="3">
    <source>
        <dbReference type="ARBA" id="ARBA00022989"/>
    </source>
</evidence>
<dbReference type="OrthoDB" id="2012278at2759"/>
<dbReference type="InterPro" id="IPR039868">
    <property type="entry name" value="ARMD3-like"/>
</dbReference>
<organism evidence="6 7">
    <name type="scientific">Trichomalopsis sarcophagae</name>
    <dbReference type="NCBI Taxonomy" id="543379"/>
    <lineage>
        <taxon>Eukaryota</taxon>
        <taxon>Metazoa</taxon>
        <taxon>Ecdysozoa</taxon>
        <taxon>Arthropoda</taxon>
        <taxon>Hexapoda</taxon>
        <taxon>Insecta</taxon>
        <taxon>Pterygota</taxon>
        <taxon>Neoptera</taxon>
        <taxon>Endopterygota</taxon>
        <taxon>Hymenoptera</taxon>
        <taxon>Apocrita</taxon>
        <taxon>Proctotrupomorpha</taxon>
        <taxon>Chalcidoidea</taxon>
        <taxon>Pteromalidae</taxon>
        <taxon>Pteromalinae</taxon>
        <taxon>Trichomalopsis</taxon>
    </lineage>
</organism>
<accession>A0A232F5U8</accession>
<feature type="domain" description="Armadillo-like helical" evidence="5">
    <location>
        <begin position="410"/>
        <end position="648"/>
    </location>
</feature>
<keyword evidence="3" id="KW-1133">Transmembrane helix</keyword>
<proteinExistence type="predicted"/>
<comment type="caution">
    <text evidence="6">The sequence shown here is derived from an EMBL/GenBank/DDBJ whole genome shotgun (WGS) entry which is preliminary data.</text>
</comment>
<dbReference type="GO" id="GO:0005829">
    <property type="term" value="C:cytosol"/>
    <property type="evidence" value="ECO:0007669"/>
    <property type="project" value="TreeGrafter"/>
</dbReference>
<dbReference type="InterPro" id="IPR013636">
    <property type="entry name" value="ARMH3_C"/>
</dbReference>
<comment type="subcellular location">
    <subcellularLocation>
        <location evidence="1">Membrane</location>
    </subcellularLocation>
</comment>
<dbReference type="SMART" id="SM01158">
    <property type="entry name" value="DUF1741"/>
    <property type="match status" value="1"/>
</dbReference>
<evidence type="ECO:0000313" key="6">
    <source>
        <dbReference type="EMBL" id="OXU25819.1"/>
    </source>
</evidence>